<comment type="caution">
    <text evidence="1">The sequence shown here is derived from an EMBL/GenBank/DDBJ whole genome shotgun (WGS) entry which is preliminary data.</text>
</comment>
<feature type="non-terminal residue" evidence="1">
    <location>
        <position position="1"/>
    </location>
</feature>
<dbReference type="Proteomes" id="UP000257109">
    <property type="component" value="Unassembled WGS sequence"/>
</dbReference>
<organism evidence="1 2">
    <name type="scientific">Mucuna pruriens</name>
    <name type="common">Velvet bean</name>
    <name type="synonym">Dolichos pruriens</name>
    <dbReference type="NCBI Taxonomy" id="157652"/>
    <lineage>
        <taxon>Eukaryota</taxon>
        <taxon>Viridiplantae</taxon>
        <taxon>Streptophyta</taxon>
        <taxon>Embryophyta</taxon>
        <taxon>Tracheophyta</taxon>
        <taxon>Spermatophyta</taxon>
        <taxon>Magnoliopsida</taxon>
        <taxon>eudicotyledons</taxon>
        <taxon>Gunneridae</taxon>
        <taxon>Pentapetalae</taxon>
        <taxon>rosids</taxon>
        <taxon>fabids</taxon>
        <taxon>Fabales</taxon>
        <taxon>Fabaceae</taxon>
        <taxon>Papilionoideae</taxon>
        <taxon>50 kb inversion clade</taxon>
        <taxon>NPAAA clade</taxon>
        <taxon>indigoferoid/millettioid clade</taxon>
        <taxon>Phaseoleae</taxon>
        <taxon>Mucuna</taxon>
    </lineage>
</organism>
<accession>A0A371ECN4</accession>
<proteinExistence type="predicted"/>
<name>A0A371ECN4_MUCPR</name>
<keyword evidence="2" id="KW-1185">Reference proteome</keyword>
<evidence type="ECO:0000313" key="1">
    <source>
        <dbReference type="EMBL" id="RDX63795.1"/>
    </source>
</evidence>
<sequence>LRKLEEHKKFSYVSGTQFIYITSSHQYIKHIKVDYHYIRDEIQDDNIVIVHVQMYNQLVDILTKALDKYQFNFLLDKFSIRDSHISI</sequence>
<reference evidence="1" key="1">
    <citation type="submission" date="2018-05" db="EMBL/GenBank/DDBJ databases">
        <title>Draft genome of Mucuna pruriens seed.</title>
        <authorList>
            <person name="Nnadi N.E."/>
            <person name="Vos R."/>
            <person name="Hasami M.H."/>
            <person name="Devisetty U.K."/>
            <person name="Aguiy J.C."/>
        </authorList>
    </citation>
    <scope>NUCLEOTIDE SEQUENCE [LARGE SCALE GENOMIC DNA]</scope>
    <source>
        <strain evidence="1">JCA_2017</strain>
    </source>
</reference>
<dbReference type="EMBL" id="QJKJ01014699">
    <property type="protein sequence ID" value="RDX63795.1"/>
    <property type="molecule type" value="Genomic_DNA"/>
</dbReference>
<protein>
    <submittedName>
        <fullName evidence="1">Copia protein</fullName>
    </submittedName>
</protein>
<feature type="non-terminal residue" evidence="1">
    <location>
        <position position="87"/>
    </location>
</feature>
<dbReference type="OrthoDB" id="1931513at2759"/>
<evidence type="ECO:0000313" key="2">
    <source>
        <dbReference type="Proteomes" id="UP000257109"/>
    </source>
</evidence>
<dbReference type="AlphaFoldDB" id="A0A371ECN4"/>
<gene>
    <name evidence="1" type="primary">GIP</name>
    <name evidence="1" type="ORF">CR513_57730</name>
</gene>